<keyword evidence="1" id="KW-0805">Transcription regulation</keyword>
<dbReference type="InterPro" id="IPR036388">
    <property type="entry name" value="WH-like_DNA-bd_sf"/>
</dbReference>
<feature type="domain" description="HTH hxlR-type" evidence="5">
    <location>
        <begin position="10"/>
        <end position="125"/>
    </location>
</feature>
<keyword evidence="2" id="KW-0238">DNA-binding</keyword>
<name>A0A7Z0WHB8_9PSEU</name>
<dbReference type="InterPro" id="IPR036390">
    <property type="entry name" value="WH_DNA-bd_sf"/>
</dbReference>
<proteinExistence type="predicted"/>
<evidence type="ECO:0000256" key="3">
    <source>
        <dbReference type="ARBA" id="ARBA00023163"/>
    </source>
</evidence>
<dbReference type="AlphaFoldDB" id="A0A7Z0WHB8"/>
<comment type="caution">
    <text evidence="6">The sequence shown here is derived from an EMBL/GenBank/DDBJ whole genome shotgun (WGS) entry which is preliminary data.</text>
</comment>
<evidence type="ECO:0000256" key="4">
    <source>
        <dbReference type="SAM" id="MobiDB-lite"/>
    </source>
</evidence>
<evidence type="ECO:0000256" key="2">
    <source>
        <dbReference type="ARBA" id="ARBA00023125"/>
    </source>
</evidence>
<dbReference type="EMBL" id="MSIF01000030">
    <property type="protein sequence ID" value="OLF05353.1"/>
    <property type="molecule type" value="Genomic_DNA"/>
</dbReference>
<dbReference type="Gene3D" id="1.10.10.10">
    <property type="entry name" value="Winged helix-like DNA-binding domain superfamily/Winged helix DNA-binding domain"/>
    <property type="match status" value="1"/>
</dbReference>
<gene>
    <name evidence="6" type="ORF">BLA60_36630</name>
</gene>
<evidence type="ECO:0000256" key="1">
    <source>
        <dbReference type="ARBA" id="ARBA00023015"/>
    </source>
</evidence>
<keyword evidence="7" id="KW-1185">Reference proteome</keyword>
<feature type="region of interest" description="Disordered" evidence="4">
    <location>
        <begin position="126"/>
        <end position="145"/>
    </location>
</feature>
<dbReference type="Proteomes" id="UP000185696">
    <property type="component" value="Unassembled WGS sequence"/>
</dbReference>
<reference evidence="6 7" key="1">
    <citation type="submission" date="2016-12" db="EMBL/GenBank/DDBJ databases">
        <title>The draft genome sequence of Actinophytocola xinjiangensis.</title>
        <authorList>
            <person name="Wang W."/>
            <person name="Yuan L."/>
        </authorList>
    </citation>
    <scope>NUCLEOTIDE SEQUENCE [LARGE SCALE GENOMIC DNA]</scope>
    <source>
        <strain evidence="6 7">CGMCC 4.4663</strain>
    </source>
</reference>
<organism evidence="6 7">
    <name type="scientific">Actinophytocola xinjiangensis</name>
    <dbReference type="NCBI Taxonomy" id="485602"/>
    <lineage>
        <taxon>Bacteria</taxon>
        <taxon>Bacillati</taxon>
        <taxon>Actinomycetota</taxon>
        <taxon>Actinomycetes</taxon>
        <taxon>Pseudonocardiales</taxon>
        <taxon>Pseudonocardiaceae</taxon>
    </lineage>
</organism>
<evidence type="ECO:0000313" key="7">
    <source>
        <dbReference type="Proteomes" id="UP000185696"/>
    </source>
</evidence>
<dbReference type="Pfam" id="PF01638">
    <property type="entry name" value="HxlR"/>
    <property type="match status" value="1"/>
</dbReference>
<dbReference type="PANTHER" id="PTHR33204">
    <property type="entry name" value="TRANSCRIPTIONAL REGULATOR, MARR FAMILY"/>
    <property type="match status" value="1"/>
</dbReference>
<dbReference type="InterPro" id="IPR002577">
    <property type="entry name" value="HTH_HxlR"/>
</dbReference>
<evidence type="ECO:0000259" key="5">
    <source>
        <dbReference type="PROSITE" id="PS51118"/>
    </source>
</evidence>
<dbReference type="GO" id="GO:0003677">
    <property type="term" value="F:DNA binding"/>
    <property type="evidence" value="ECO:0007669"/>
    <property type="project" value="UniProtKB-KW"/>
</dbReference>
<dbReference type="SUPFAM" id="SSF46785">
    <property type="entry name" value="Winged helix' DNA-binding domain"/>
    <property type="match status" value="1"/>
</dbReference>
<evidence type="ECO:0000313" key="6">
    <source>
        <dbReference type="EMBL" id="OLF05353.1"/>
    </source>
</evidence>
<keyword evidence="3" id="KW-0804">Transcription</keyword>
<dbReference type="PROSITE" id="PS51118">
    <property type="entry name" value="HTH_HXLR"/>
    <property type="match status" value="1"/>
</dbReference>
<dbReference type="PANTHER" id="PTHR33204:SF37">
    <property type="entry name" value="HTH-TYPE TRANSCRIPTIONAL REGULATOR YODB"/>
    <property type="match status" value="1"/>
</dbReference>
<accession>A0A7Z0WHB8</accession>
<protein>
    <recommendedName>
        <fullName evidence="5">HTH hxlR-type domain-containing protein</fullName>
    </recommendedName>
</protein>
<sequence>MGVTLSDESLPYRHGIHEAMGALSGQWVTAVLASLTARPMTYSKLLEHINRTEERLGWVTHERPLRQKVLTDTLHRMQRDGLVVKIDRPSTFGSTWYQLTPMGRSLLRALLPLAKWAEDHRGELSRARAAHAAGKPADGVSPDSR</sequence>